<evidence type="ECO:0000313" key="1">
    <source>
        <dbReference type="EMBL" id="CAB4146888.1"/>
    </source>
</evidence>
<name>A0A6J5MJZ8_9CAUD</name>
<dbReference type="InterPro" id="IPR010221">
    <property type="entry name" value="VCBS_dom"/>
</dbReference>
<reference evidence="1" key="1">
    <citation type="submission" date="2020-04" db="EMBL/GenBank/DDBJ databases">
        <authorList>
            <person name="Chiriac C."/>
            <person name="Salcher M."/>
            <person name="Ghai R."/>
            <person name="Kavagutti S V."/>
        </authorList>
    </citation>
    <scope>NUCLEOTIDE SEQUENCE</scope>
</reference>
<protein>
    <submittedName>
        <fullName evidence="1">VCBS repeat</fullName>
    </submittedName>
</protein>
<dbReference type="NCBIfam" id="TIGR01965">
    <property type="entry name" value="VCBS_repeat"/>
    <property type="match status" value="1"/>
</dbReference>
<organism evidence="1">
    <name type="scientific">uncultured Caudovirales phage</name>
    <dbReference type="NCBI Taxonomy" id="2100421"/>
    <lineage>
        <taxon>Viruses</taxon>
        <taxon>Duplodnaviria</taxon>
        <taxon>Heunggongvirae</taxon>
        <taxon>Uroviricota</taxon>
        <taxon>Caudoviricetes</taxon>
        <taxon>Peduoviridae</taxon>
        <taxon>Maltschvirus</taxon>
        <taxon>Maltschvirus maltsch</taxon>
    </lineage>
</organism>
<dbReference type="EMBL" id="LR796492">
    <property type="protein sequence ID" value="CAB4146888.1"/>
    <property type="molecule type" value="Genomic_DNA"/>
</dbReference>
<gene>
    <name evidence="1" type="ORF">UFOVP519_1</name>
</gene>
<sequence length="412" mass="44412">MSLPNITVSIRPDSSFINSGNAILGTSLLGTMILGPAANAMVDLTGTVTDVSIKRGRTRVTDSFDTGTASVTVIDTTGQFNPDNTSSNLYPYVLPLRQFRISAVVNGVLIQLFNGYVSKFTYNYEVGTNLTYVTIEAEDAFRLLGLANVEIITGATFGEATGTRIGRILTQLNVPTTLRTISTGQSVCWYDPETVRSALEAIQQVEATELGAFYVDSDGKYTFKSRHEIQQLAAGLVNTPLVFNETTGLRYRQVQVGFDDQAIYNTVTIQGEGIVDTAVSDATSISNYFTRSYVRGGSLITTDAEATSQATLLLNSRKDPSLTLDSIQCQPLAMSDADAYKVINADVLDPVTLTKVYASSSITRTLTIQGIDHSIRPDTWDVTFALAEPVGGDAFVLDSTNAAILDTNVLSY</sequence>
<proteinExistence type="predicted"/>
<accession>A0A6J5MJZ8</accession>